<accession>A0A1H7MCE9</accession>
<organism evidence="2 3">
    <name type="scientific">Nitrosovibrio tenuis</name>
    <dbReference type="NCBI Taxonomy" id="1233"/>
    <lineage>
        <taxon>Bacteria</taxon>
        <taxon>Pseudomonadati</taxon>
        <taxon>Pseudomonadota</taxon>
        <taxon>Betaproteobacteria</taxon>
        <taxon>Nitrosomonadales</taxon>
        <taxon>Nitrosomonadaceae</taxon>
        <taxon>Nitrosovibrio</taxon>
    </lineage>
</organism>
<evidence type="ECO:0000256" key="1">
    <source>
        <dbReference type="SAM" id="SignalP"/>
    </source>
</evidence>
<dbReference type="OrthoDB" id="8560623at2"/>
<evidence type="ECO:0008006" key="4">
    <source>
        <dbReference type="Google" id="ProtNLM"/>
    </source>
</evidence>
<dbReference type="AlphaFoldDB" id="A0A1H7MCE9"/>
<keyword evidence="1" id="KW-0732">Signal</keyword>
<sequence>MKPLVIFASVLPCLLVPLSSPTVAAEEACRNILVDGFYNKYSKINPRVRDRAMYAELCSLEFEQARNAIKRARQSGDDGSLGLSYGLFNLDDLGPGSSANGGKGTSNLPITEDRFRQWKAGYCSKVSEPDSSQAAEFFMQKAAMENTDSGKIVESWAACARKREGLACGASPHVKSGEDAMLNINWTGPVASQSQAQPEVQYSFLTRGAVSKFDGAPAKRILPDGYKLKAGSMQIPITRPADTTVLANLKVNYSGTEHSCKVFMPGDRDFTLSEPFVNRMKLRYPG</sequence>
<dbReference type="EMBL" id="FOBH01000005">
    <property type="protein sequence ID" value="SEL08966.1"/>
    <property type="molecule type" value="Genomic_DNA"/>
</dbReference>
<feature type="signal peptide" evidence="1">
    <location>
        <begin position="1"/>
        <end position="24"/>
    </location>
</feature>
<evidence type="ECO:0000313" key="2">
    <source>
        <dbReference type="EMBL" id="SEL08966.1"/>
    </source>
</evidence>
<dbReference type="Proteomes" id="UP000198620">
    <property type="component" value="Unassembled WGS sequence"/>
</dbReference>
<dbReference type="RefSeq" id="WP_090828495.1">
    <property type="nucleotide sequence ID" value="NZ_FOBH01000005.1"/>
</dbReference>
<gene>
    <name evidence="2" type="ORF">SAMN05216387_10525</name>
</gene>
<reference evidence="2 3" key="1">
    <citation type="submission" date="2016-10" db="EMBL/GenBank/DDBJ databases">
        <authorList>
            <person name="de Groot N.N."/>
        </authorList>
    </citation>
    <scope>NUCLEOTIDE SEQUENCE [LARGE SCALE GENOMIC DNA]</scope>
    <source>
        <strain evidence="2 3">Nv1</strain>
    </source>
</reference>
<proteinExistence type="predicted"/>
<feature type="chain" id="PRO_5011622624" description="Lysozyme inhibitor LprI N-terminal domain-containing protein" evidence="1">
    <location>
        <begin position="25"/>
        <end position="286"/>
    </location>
</feature>
<evidence type="ECO:0000313" key="3">
    <source>
        <dbReference type="Proteomes" id="UP000198620"/>
    </source>
</evidence>
<name>A0A1H7MCE9_9PROT</name>
<keyword evidence="3" id="KW-1185">Reference proteome</keyword>
<protein>
    <recommendedName>
        <fullName evidence="4">Lysozyme inhibitor LprI N-terminal domain-containing protein</fullName>
    </recommendedName>
</protein>